<dbReference type="Pfam" id="PF07715">
    <property type="entry name" value="Plug"/>
    <property type="match status" value="1"/>
</dbReference>
<dbReference type="Gene3D" id="2.170.130.10">
    <property type="entry name" value="TonB-dependent receptor, plug domain"/>
    <property type="match status" value="1"/>
</dbReference>
<feature type="signal peptide" evidence="8">
    <location>
        <begin position="1"/>
        <end position="18"/>
    </location>
</feature>
<keyword evidence="3 7" id="KW-1134">Transmembrane beta strand</keyword>
<dbReference type="InterPro" id="IPR023997">
    <property type="entry name" value="TonB-dep_OMP_SusC/RagA_CS"/>
</dbReference>
<evidence type="ECO:0000256" key="2">
    <source>
        <dbReference type="ARBA" id="ARBA00022448"/>
    </source>
</evidence>
<dbReference type="SUPFAM" id="SSF49464">
    <property type="entry name" value="Carboxypeptidase regulatory domain-like"/>
    <property type="match status" value="1"/>
</dbReference>
<dbReference type="NCBIfam" id="TIGR04057">
    <property type="entry name" value="SusC_RagA_signa"/>
    <property type="match status" value="1"/>
</dbReference>
<evidence type="ECO:0000259" key="9">
    <source>
        <dbReference type="Pfam" id="PF07660"/>
    </source>
</evidence>
<dbReference type="EMBL" id="VIWO01000002">
    <property type="protein sequence ID" value="TWF42904.1"/>
    <property type="molecule type" value="Genomic_DNA"/>
</dbReference>
<reference evidence="11 12" key="1">
    <citation type="submission" date="2019-06" db="EMBL/GenBank/DDBJ databases">
        <title>Sorghum-associated microbial communities from plants grown in Nebraska, USA.</title>
        <authorList>
            <person name="Schachtman D."/>
        </authorList>
    </citation>
    <scope>NUCLEOTIDE SEQUENCE [LARGE SCALE GENOMIC DNA]</scope>
    <source>
        <strain evidence="11 12">1209</strain>
    </source>
</reference>
<dbReference type="Proteomes" id="UP000320811">
    <property type="component" value="Unassembled WGS sequence"/>
</dbReference>
<dbReference type="Gene3D" id="2.40.170.20">
    <property type="entry name" value="TonB-dependent receptor, beta-barrel domain"/>
    <property type="match status" value="1"/>
</dbReference>
<organism evidence="11 12">
    <name type="scientific">Chitinophaga polysaccharea</name>
    <dbReference type="NCBI Taxonomy" id="1293035"/>
    <lineage>
        <taxon>Bacteria</taxon>
        <taxon>Pseudomonadati</taxon>
        <taxon>Bacteroidota</taxon>
        <taxon>Chitinophagia</taxon>
        <taxon>Chitinophagales</taxon>
        <taxon>Chitinophagaceae</taxon>
        <taxon>Chitinophaga</taxon>
    </lineage>
</organism>
<dbReference type="AlphaFoldDB" id="A0A561PXQ2"/>
<keyword evidence="12" id="KW-1185">Reference proteome</keyword>
<evidence type="ECO:0000313" key="12">
    <source>
        <dbReference type="Proteomes" id="UP000320811"/>
    </source>
</evidence>
<evidence type="ECO:0000313" key="11">
    <source>
        <dbReference type="EMBL" id="TWF42904.1"/>
    </source>
</evidence>
<proteinExistence type="inferred from homology"/>
<comment type="similarity">
    <text evidence="7">Belongs to the TonB-dependent receptor family.</text>
</comment>
<dbReference type="InterPro" id="IPR008969">
    <property type="entry name" value="CarboxyPept-like_regulatory"/>
</dbReference>
<dbReference type="Pfam" id="PF07660">
    <property type="entry name" value="STN"/>
    <property type="match status" value="1"/>
</dbReference>
<sequence length="1098" mass="120691">MMKLAVVLMIVGAMQVSATGFSQNVTLAERNAPLEAVFKKIEQQTGFYFWYESKTLQGARKVSLDLRQTPIRDALNLCLAGQPFSYTIIDKTIIINDAGKQEWGDQHVAPPVVNISGVVVDEHGGPLEGAAIGLKGTTRGTNTNKNGHFSLQASSVSGILVVSYLGMVTQEVSFTGEKELRIVLIRNVMEKQEIVVVGYGTQKKQAITGSVASANLKLYQNVPVNNILETAKGIVPGLNIGGVSKAGEVASISVRGENTMRSGTAPLIVVDGAIFRGSLNDIPPTDVESFTVLKDASAAAVYGSRSANGVILIETKRGTGINGKPKFNVNVGYGAVNEQQRLRVYDEKGYLQRVLDYRDANGLTADPNNIAAYLQPIEATNYNATSDHQATLKDPYNLFRQTGQSLNATASVSNRTDKTEYYISGNVIKQKGVIKNDLYNHYSLRVKLSSDLTNWFRLGINAYYSLKDYPGATIYGISGGGSPSSPYQFSPYASLIGQDGKYLQFPQTTTSFNSPYWQIPDQVYNRQNNLNGIVTATIKVPWVEGLSYNLTTSITQNWNERGSFYGPQTVTGLPKNGSGDVYYDRNTYVLIDQLVKYNKTIGDHSFDATLLYSTEDYKLFSQSSHGENFADPTLGIYGLSTGQTQTVNTGGTKSAAVGEMARLTYSFKNKYSLTGTVRRDGYSAFSENHKYGVFSSAGANWQLSQERFMRHATFIDNLALRASYGTNGNQSISPYGTLARMGNSFYFYNGTSFVTTSFVNNLGNNELKWEYTQGINLGIDFAVFGNRISGAIDWYDKTTRNLIFPLSMPSTSGFTTISTNLGKIGNKGIEVNLNTVNVKSKTFTWSSNIAFARNWNKLITAYGPDLKTGIEPDRPSDNLFIGKTLGTIYDYQVTGMWQQADKDNGGIMTGMLPGTYKLLDVNNDGKITSDKDRVFLGDTKPACTWGFTNTFRYKDLSLMVYVYSMWGGNGHFLSGSNTPYNDGFANNPSINHIVYDYWTPANSGAVFPRLNYQTAAAYKGVKYFDRSFIKVQKIALTYNLTTLAKRYGINDMSCSLSADNLFTYAPHWIGLDPETNSGLTDGSIPTLRTIMAVFTFNF</sequence>
<dbReference type="RefSeq" id="WP_186452388.1">
    <property type="nucleotide sequence ID" value="NZ_VIWO01000002.1"/>
</dbReference>
<evidence type="ECO:0000259" key="10">
    <source>
        <dbReference type="Pfam" id="PF07715"/>
    </source>
</evidence>
<evidence type="ECO:0000256" key="3">
    <source>
        <dbReference type="ARBA" id="ARBA00022452"/>
    </source>
</evidence>
<evidence type="ECO:0000256" key="4">
    <source>
        <dbReference type="ARBA" id="ARBA00022692"/>
    </source>
</evidence>
<dbReference type="Gene3D" id="3.55.50.30">
    <property type="match status" value="1"/>
</dbReference>
<dbReference type="InterPro" id="IPR036942">
    <property type="entry name" value="Beta-barrel_TonB_sf"/>
</dbReference>
<protein>
    <submittedName>
        <fullName evidence="11">TonB-linked SusC/RagA family outer membrane protein</fullName>
    </submittedName>
</protein>
<keyword evidence="2 7" id="KW-0813">Transport</keyword>
<dbReference type="InterPro" id="IPR023996">
    <property type="entry name" value="TonB-dep_OMP_SusC/RagA"/>
</dbReference>
<evidence type="ECO:0000256" key="6">
    <source>
        <dbReference type="ARBA" id="ARBA00023237"/>
    </source>
</evidence>
<evidence type="ECO:0000256" key="8">
    <source>
        <dbReference type="SAM" id="SignalP"/>
    </source>
</evidence>
<gene>
    <name evidence="11" type="ORF">FHW36_102666</name>
</gene>
<evidence type="ECO:0000256" key="5">
    <source>
        <dbReference type="ARBA" id="ARBA00023136"/>
    </source>
</evidence>
<keyword evidence="5 7" id="KW-0472">Membrane</keyword>
<dbReference type="InterPro" id="IPR011662">
    <property type="entry name" value="Secretin/TonB_short_N"/>
</dbReference>
<feature type="chain" id="PRO_5021724698" evidence="8">
    <location>
        <begin position="19"/>
        <end position="1098"/>
    </location>
</feature>
<accession>A0A561PXQ2</accession>
<dbReference type="Pfam" id="PF13715">
    <property type="entry name" value="CarbopepD_reg_2"/>
    <property type="match status" value="1"/>
</dbReference>
<keyword evidence="8" id="KW-0732">Signal</keyword>
<dbReference type="InterPro" id="IPR039426">
    <property type="entry name" value="TonB-dep_rcpt-like"/>
</dbReference>
<keyword evidence="6 7" id="KW-0998">Cell outer membrane</keyword>
<comment type="subcellular location">
    <subcellularLocation>
        <location evidence="1 7">Cell outer membrane</location>
        <topology evidence="1 7">Multi-pass membrane protein</topology>
    </subcellularLocation>
</comment>
<comment type="caution">
    <text evidence="11">The sequence shown here is derived from an EMBL/GenBank/DDBJ whole genome shotgun (WGS) entry which is preliminary data.</text>
</comment>
<name>A0A561PXQ2_9BACT</name>
<feature type="domain" description="Secretin/TonB short N-terminal" evidence="9">
    <location>
        <begin position="51"/>
        <end position="95"/>
    </location>
</feature>
<dbReference type="GO" id="GO:0009279">
    <property type="term" value="C:cell outer membrane"/>
    <property type="evidence" value="ECO:0007669"/>
    <property type="project" value="UniProtKB-SubCell"/>
</dbReference>
<dbReference type="InterPro" id="IPR037066">
    <property type="entry name" value="Plug_dom_sf"/>
</dbReference>
<evidence type="ECO:0000256" key="7">
    <source>
        <dbReference type="PROSITE-ProRule" id="PRU01360"/>
    </source>
</evidence>
<feature type="domain" description="TonB-dependent receptor plug" evidence="10">
    <location>
        <begin position="204"/>
        <end position="310"/>
    </location>
</feature>
<dbReference type="PROSITE" id="PS52016">
    <property type="entry name" value="TONB_DEPENDENT_REC_3"/>
    <property type="match status" value="1"/>
</dbReference>
<dbReference type="SUPFAM" id="SSF56935">
    <property type="entry name" value="Porins"/>
    <property type="match status" value="1"/>
</dbReference>
<dbReference type="NCBIfam" id="TIGR04056">
    <property type="entry name" value="OMP_RagA_SusC"/>
    <property type="match status" value="1"/>
</dbReference>
<evidence type="ECO:0000256" key="1">
    <source>
        <dbReference type="ARBA" id="ARBA00004571"/>
    </source>
</evidence>
<dbReference type="Gene3D" id="2.60.40.1120">
    <property type="entry name" value="Carboxypeptidase-like, regulatory domain"/>
    <property type="match status" value="1"/>
</dbReference>
<keyword evidence="4 7" id="KW-0812">Transmembrane</keyword>
<dbReference type="InterPro" id="IPR012910">
    <property type="entry name" value="Plug_dom"/>
</dbReference>